<evidence type="ECO:0000256" key="2">
    <source>
        <dbReference type="ARBA" id="ARBA00023163"/>
    </source>
</evidence>
<dbReference type="CDD" id="cd12148">
    <property type="entry name" value="fungal_TF_MHR"/>
    <property type="match status" value="1"/>
</dbReference>
<dbReference type="PANTHER" id="PTHR47424:SF6">
    <property type="entry name" value="PROLINE UTILIZATION TRANS-ACTIVATOR"/>
    <property type="match status" value="1"/>
</dbReference>
<feature type="region of interest" description="Disordered" evidence="4">
    <location>
        <begin position="303"/>
        <end position="365"/>
    </location>
</feature>
<reference evidence="6 7" key="1">
    <citation type="journal article" date="2018" name="Sci. Rep.">
        <title>Characterisation of pathogen-specific regions and novel effector candidates in Fusarium oxysporum f. sp. cepae.</title>
        <authorList>
            <person name="Armitage A.D."/>
            <person name="Taylor A."/>
            <person name="Sobczyk M.K."/>
            <person name="Baxter L."/>
            <person name="Greenfield B.P."/>
            <person name="Bates H.J."/>
            <person name="Wilson F."/>
            <person name="Jackson A.C."/>
            <person name="Ott S."/>
            <person name="Harrison R.J."/>
            <person name="Clarkson J.P."/>
        </authorList>
    </citation>
    <scope>NUCLEOTIDE SEQUENCE [LARGE SCALE GENOMIC DNA]</scope>
    <source>
        <strain evidence="6 7">Fo_A28</strain>
    </source>
</reference>
<evidence type="ECO:0000259" key="5">
    <source>
        <dbReference type="SMART" id="SM00906"/>
    </source>
</evidence>
<dbReference type="SMART" id="SM00906">
    <property type="entry name" value="Fungal_trans"/>
    <property type="match status" value="1"/>
</dbReference>
<accession>A0A420QNP6</accession>
<feature type="compositionally biased region" description="Polar residues" evidence="4">
    <location>
        <begin position="319"/>
        <end position="330"/>
    </location>
</feature>
<evidence type="ECO:0000313" key="6">
    <source>
        <dbReference type="EMBL" id="RKL06403.1"/>
    </source>
</evidence>
<dbReference type="VEuPathDB" id="FungiDB:FOC4_g10001812"/>
<dbReference type="Proteomes" id="UP000285860">
    <property type="component" value="Unassembled WGS sequence"/>
</dbReference>
<feature type="domain" description="Xylanolytic transcriptional activator regulatory" evidence="5">
    <location>
        <begin position="537"/>
        <end position="610"/>
    </location>
</feature>
<keyword evidence="1" id="KW-0805">Transcription regulation</keyword>
<dbReference type="VEuPathDB" id="FungiDB:FOZG_04648"/>
<name>A0A420QNP6_FUSOX</name>
<feature type="compositionally biased region" description="Polar residues" evidence="4">
    <location>
        <begin position="396"/>
        <end position="410"/>
    </location>
</feature>
<dbReference type="EMBL" id="MRCY01000055">
    <property type="protein sequence ID" value="RKL06403.1"/>
    <property type="molecule type" value="Genomic_DNA"/>
</dbReference>
<dbReference type="InterPro" id="IPR007219">
    <property type="entry name" value="XnlR_reg_dom"/>
</dbReference>
<evidence type="ECO:0000313" key="7">
    <source>
        <dbReference type="Proteomes" id="UP000285860"/>
    </source>
</evidence>
<evidence type="ECO:0000256" key="1">
    <source>
        <dbReference type="ARBA" id="ARBA00023015"/>
    </source>
</evidence>
<dbReference type="InterPro" id="IPR051127">
    <property type="entry name" value="Fungal_SecMet_Regulators"/>
</dbReference>
<dbReference type="VEuPathDB" id="FungiDB:FOC4_g10001810"/>
<gene>
    <name evidence="6" type="ORF">BFJ68_g10406</name>
</gene>
<keyword evidence="3" id="KW-0539">Nucleus</keyword>
<feature type="region of interest" description="Disordered" evidence="4">
    <location>
        <begin position="389"/>
        <end position="413"/>
    </location>
</feature>
<feature type="compositionally biased region" description="Polar residues" evidence="4">
    <location>
        <begin position="341"/>
        <end position="352"/>
    </location>
</feature>
<dbReference type="VEuPathDB" id="FungiDB:FOIG_15613"/>
<dbReference type="GO" id="GO:0008270">
    <property type="term" value="F:zinc ion binding"/>
    <property type="evidence" value="ECO:0007669"/>
    <property type="project" value="InterPro"/>
</dbReference>
<dbReference type="VEuPathDB" id="FungiDB:FOMG_16084"/>
<dbReference type="SUPFAM" id="SSF55729">
    <property type="entry name" value="Acyl-CoA N-acyltransferases (Nat)"/>
    <property type="match status" value="1"/>
</dbReference>
<sequence length="979" mass="109560">MAKLTVTLIPWDPNSPEHVRRMVEQRIICGWQASTVPTEWKNGHINGTKCVYWIIFPQDEPQREKYLKMHTEAYPKETEELLDSSKTLLGKPRVPTDAKFLPVGHVALDTHISDYAEKLELEFPKSDAYWVKSLYVSYRLQGLGVGGAAMKIAERVATEEPLNARHLLLDTVHQEDQANEEFAIAVYGGAFKIPTQAWYERRGYRLIGTAENIYQYPDPNGKSDYGFYLNLRGPLPEPKLLISVLSSNVHIVSISQDFGREKNTEQEVIGMPDMSEEEGQMLWDRAFHVEDLENRLAQYEGRNQDTEDWVPDAVDVPSPFSSVHGAQQPQDTPPVAPSPIPRSTTRPATSIPLTGRSIETDSSLSSSATFGFRVQNLLTNARHIRDIPRPAAHVPNNHNSSPRQANNTYHGSLPLLPSESEAYRLLDVVTLYIGQSQSHFDAREVSDNIELYYTDPEGQLPPTPWFLRMSIIFAVGKLMSGESSASNGDTDLGTSLFEFVHAQLPTPSKQHAQGRVAIETLTLLGVYLQAMNRKEEAYIYTSIALRLAVTHGYHRPLEGTRILRSEKAHIGRLWWTIYMQERRLAAATGHPYGIDDAFIVLEYPTDQPGFSSTQPIRTNARIARVTSRILIDLYSPNRQHQDSFVHDVKEIIRCLHDISSEIPENLATVAHGPNANVTVRTTASLQLMLYQATLLTIRPVMLHVAHLILAGLSSGLEQLGNSSLAQLCRACTEAARRIVRTIIKLRRMNLLAIFGFFDCDAIFSATFVLILTAVFDSSCEDKDKINPSPGLGEAIENLQYLADNHNTTAVERLQEINDILHHLPEHLRTNEGTAFPLHDRSQPAYDHVCQAANGSRGHDPAEPLNNTGETDDITQPVVDPALSRAAPDANRIEQDRLALNLDAEQHPSNFNDLSQLCIPSAVNTGTVPSDDLIPTDIPLDEYYGYFRSLLDNSDWYLTGRDVGDLAEFGRHVVNFSRSE</sequence>
<dbReference type="Gene3D" id="3.40.630.30">
    <property type="match status" value="1"/>
</dbReference>
<dbReference type="InterPro" id="IPR016181">
    <property type="entry name" value="Acyl_CoA_acyltransferase"/>
</dbReference>
<dbReference type="VEuPathDB" id="FungiDB:HZS61_010394"/>
<dbReference type="VEuPathDB" id="FungiDB:FOC1_g10009293"/>
<keyword evidence="2" id="KW-0804">Transcription</keyword>
<dbReference type="VEuPathDB" id="FungiDB:FOXG_15612"/>
<comment type="caution">
    <text evidence="6">The sequence shown here is derived from an EMBL/GenBank/DDBJ whole genome shotgun (WGS) entry which is preliminary data.</text>
</comment>
<proteinExistence type="predicted"/>
<feature type="compositionally biased region" description="Pro residues" evidence="4">
    <location>
        <begin position="331"/>
        <end position="340"/>
    </location>
</feature>
<dbReference type="VEuPathDB" id="FungiDB:FOMG_16083"/>
<dbReference type="VEuPathDB" id="FungiDB:FOZG_04647"/>
<dbReference type="Pfam" id="PF04082">
    <property type="entry name" value="Fungal_trans"/>
    <property type="match status" value="1"/>
</dbReference>
<protein>
    <recommendedName>
        <fullName evidence="5">Xylanolytic transcriptional activator regulatory domain-containing protein</fullName>
    </recommendedName>
</protein>
<dbReference type="AlphaFoldDB" id="A0A420QNP6"/>
<dbReference type="GO" id="GO:0006351">
    <property type="term" value="P:DNA-templated transcription"/>
    <property type="evidence" value="ECO:0007669"/>
    <property type="project" value="InterPro"/>
</dbReference>
<dbReference type="VEuPathDB" id="FungiDB:FOC1_g10009292"/>
<dbReference type="PANTHER" id="PTHR47424">
    <property type="entry name" value="REGULATORY PROTEIN GAL4"/>
    <property type="match status" value="1"/>
</dbReference>
<dbReference type="VEuPathDB" id="FungiDB:FOXG_02520"/>
<evidence type="ECO:0000256" key="4">
    <source>
        <dbReference type="SAM" id="MobiDB-lite"/>
    </source>
</evidence>
<evidence type="ECO:0000256" key="3">
    <source>
        <dbReference type="ARBA" id="ARBA00023242"/>
    </source>
</evidence>
<organism evidence="6 7">
    <name type="scientific">Fusarium oxysporum</name>
    <name type="common">Fusarium vascular wilt</name>
    <dbReference type="NCBI Taxonomy" id="5507"/>
    <lineage>
        <taxon>Eukaryota</taxon>
        <taxon>Fungi</taxon>
        <taxon>Dikarya</taxon>
        <taxon>Ascomycota</taxon>
        <taxon>Pezizomycotina</taxon>
        <taxon>Sordariomycetes</taxon>
        <taxon>Hypocreomycetidae</taxon>
        <taxon>Hypocreales</taxon>
        <taxon>Nectriaceae</taxon>
        <taxon>Fusarium</taxon>
        <taxon>Fusarium oxysporum species complex</taxon>
    </lineage>
</organism>
<dbReference type="GO" id="GO:0003677">
    <property type="term" value="F:DNA binding"/>
    <property type="evidence" value="ECO:0007669"/>
    <property type="project" value="InterPro"/>
</dbReference>